<dbReference type="SUPFAM" id="SSF110296">
    <property type="entry name" value="Oligoxyloglucan reducing end-specific cellobiohydrolase"/>
    <property type="match status" value="1"/>
</dbReference>
<reference evidence="2" key="1">
    <citation type="journal article" date="2020" name="mSystems">
        <title>Genome- and Community-Level Interaction Insights into Carbon Utilization and Element Cycling Functions of Hydrothermarchaeota in Hydrothermal Sediment.</title>
        <authorList>
            <person name="Zhou Z."/>
            <person name="Liu Y."/>
            <person name="Xu W."/>
            <person name="Pan J."/>
            <person name="Luo Z.H."/>
            <person name="Li M."/>
        </authorList>
    </citation>
    <scope>NUCLEOTIDE SEQUENCE [LARGE SCALE GENOMIC DNA]</scope>
    <source>
        <strain evidence="2">SpSt-855</strain>
    </source>
</reference>
<keyword evidence="1" id="KW-0732">Signal</keyword>
<organism evidence="2">
    <name type="scientific">Acidobacterium capsulatum</name>
    <dbReference type="NCBI Taxonomy" id="33075"/>
    <lineage>
        <taxon>Bacteria</taxon>
        <taxon>Pseudomonadati</taxon>
        <taxon>Acidobacteriota</taxon>
        <taxon>Terriglobia</taxon>
        <taxon>Terriglobales</taxon>
        <taxon>Acidobacteriaceae</taxon>
        <taxon>Acidobacterium</taxon>
    </lineage>
</organism>
<dbReference type="InterPro" id="IPR002860">
    <property type="entry name" value="BNR_rpt"/>
</dbReference>
<evidence type="ECO:0000313" key="2">
    <source>
        <dbReference type="EMBL" id="HGY95299.1"/>
    </source>
</evidence>
<gene>
    <name evidence="2" type="ORF">ENW50_11545</name>
</gene>
<comment type="caution">
    <text evidence="2">The sequence shown here is derived from an EMBL/GenBank/DDBJ whole genome shotgun (WGS) entry which is preliminary data.</text>
</comment>
<evidence type="ECO:0000256" key="1">
    <source>
        <dbReference type="SAM" id="SignalP"/>
    </source>
</evidence>
<feature type="chain" id="PRO_5031003806" evidence="1">
    <location>
        <begin position="19"/>
        <end position="440"/>
    </location>
</feature>
<dbReference type="EMBL" id="DTKL01000072">
    <property type="protein sequence ID" value="HGY95299.1"/>
    <property type="molecule type" value="Genomic_DNA"/>
</dbReference>
<name>A0A7V4XUC0_9BACT</name>
<dbReference type="AlphaFoldDB" id="A0A7V4XUC0"/>
<dbReference type="CDD" id="cd15482">
    <property type="entry name" value="Sialidase_non-viral"/>
    <property type="match status" value="1"/>
</dbReference>
<protein>
    <submittedName>
        <fullName evidence="2">Exo-alpha-sialidase</fullName>
    </submittedName>
</protein>
<sequence>MNRFQVVLAAALAAPVFAASGFAQTLPPVPDSQVINITPTPGTFTEPGVAVNPDNPKQVVVVLQYTAKAAYTEDGGQTWHLDRTGVAPLNYRMSGDVSVAFDNKGHAIMDCIAFDKLGSFNYWGHGATRNGIFQRRSLDGGKTWETQLRTVSAFPTKPGVPFEDKPYIVADDSPQSPHAGNLYVGWTRWTLTDSRMLFSRSTDDGVTWSKPIEISQTRGLPRDDNGALEGFDGVVGPKGTLYGVWSADDEIVLAESHDGGKTFTPSRNIIRTAPTMFAVDGMDRANGFPQIADDPKNGELYVTWSDYRNGEVDIFLSRSTDHGATWSAPVKVNNDPKHDGADHFFQWLAVDPVTGAVNVVFYDRRGNPHKQIVVLARSTDHGATFKNYAWTNTPFSGKDVFMGDYLGLAAYGGKVYGAWPFHPQGAKGTILQIGEANFNK</sequence>
<dbReference type="Gene3D" id="2.120.10.10">
    <property type="match status" value="2"/>
</dbReference>
<feature type="signal peptide" evidence="1">
    <location>
        <begin position="1"/>
        <end position="18"/>
    </location>
</feature>
<proteinExistence type="predicted"/>
<dbReference type="Pfam" id="PF02012">
    <property type="entry name" value="BNR"/>
    <property type="match status" value="1"/>
</dbReference>
<accession>A0A7V4XUC0</accession>